<keyword evidence="11" id="KW-0066">ATP synthesis</keyword>
<name>A0A9P8DUA3_AURME</name>
<dbReference type="PANTHER" id="PTHR12700">
    <property type="entry name" value="ATP SYNTHASE SUBUNIT D, MITOCHONDRIAL"/>
    <property type="match status" value="1"/>
</dbReference>
<evidence type="ECO:0000256" key="4">
    <source>
        <dbReference type="ARBA" id="ARBA00022448"/>
    </source>
</evidence>
<dbReference type="GO" id="GO:0015986">
    <property type="term" value="P:proton motive force-driven ATP synthesis"/>
    <property type="evidence" value="ECO:0007669"/>
    <property type="project" value="InterPro"/>
</dbReference>
<evidence type="ECO:0000256" key="1">
    <source>
        <dbReference type="ARBA" id="ARBA00004273"/>
    </source>
</evidence>
<reference evidence="12" key="1">
    <citation type="journal article" date="2021" name="J Fungi (Basel)">
        <title>Virulence traits and population genomics of the black yeast Aureobasidium melanogenum.</title>
        <authorList>
            <person name="Cernosa A."/>
            <person name="Sun X."/>
            <person name="Gostincar C."/>
            <person name="Fang C."/>
            <person name="Gunde-Cimerman N."/>
            <person name="Song Z."/>
        </authorList>
    </citation>
    <scope>NUCLEOTIDE SEQUENCE</scope>
    <source>
        <strain evidence="12">EXF-9911</strain>
    </source>
</reference>
<dbReference type="EMBL" id="JAHFXF010003064">
    <property type="protein sequence ID" value="KAG9653094.1"/>
    <property type="molecule type" value="Genomic_DNA"/>
</dbReference>
<evidence type="ECO:0000256" key="3">
    <source>
        <dbReference type="ARBA" id="ARBA00021688"/>
    </source>
</evidence>
<dbReference type="Gene3D" id="6.10.280.70">
    <property type="match status" value="1"/>
</dbReference>
<organism evidence="12 13">
    <name type="scientific">Aureobasidium melanogenum</name>
    <name type="common">Aureobasidium pullulans var. melanogenum</name>
    <dbReference type="NCBI Taxonomy" id="46634"/>
    <lineage>
        <taxon>Eukaryota</taxon>
        <taxon>Fungi</taxon>
        <taxon>Dikarya</taxon>
        <taxon>Ascomycota</taxon>
        <taxon>Pezizomycotina</taxon>
        <taxon>Dothideomycetes</taxon>
        <taxon>Dothideomycetidae</taxon>
        <taxon>Dothideales</taxon>
        <taxon>Saccotheciaceae</taxon>
        <taxon>Aureobasidium</taxon>
    </lineage>
</organism>
<evidence type="ECO:0000313" key="12">
    <source>
        <dbReference type="EMBL" id="KAG9653094.1"/>
    </source>
</evidence>
<proteinExistence type="inferred from homology"/>
<evidence type="ECO:0000256" key="6">
    <source>
        <dbReference type="ARBA" id="ARBA00022781"/>
    </source>
</evidence>
<gene>
    <name evidence="12" type="ORF">KCU76_g20562</name>
</gene>
<keyword evidence="9" id="KW-0496">Mitochondrion</keyword>
<comment type="subcellular location">
    <subcellularLocation>
        <location evidence="1">Mitochondrion inner membrane</location>
    </subcellularLocation>
</comment>
<evidence type="ECO:0000313" key="13">
    <source>
        <dbReference type="Proteomes" id="UP000779574"/>
    </source>
</evidence>
<accession>A0A9P8DUA3</accession>
<dbReference type="SUPFAM" id="SSF161065">
    <property type="entry name" value="ATP synthase D chain-like"/>
    <property type="match status" value="1"/>
</dbReference>
<keyword evidence="5" id="KW-0138">CF(0)</keyword>
<keyword evidence="4" id="KW-0813">Transport</keyword>
<evidence type="ECO:0000256" key="5">
    <source>
        <dbReference type="ARBA" id="ARBA00022547"/>
    </source>
</evidence>
<evidence type="ECO:0000256" key="11">
    <source>
        <dbReference type="ARBA" id="ARBA00023310"/>
    </source>
</evidence>
<dbReference type="GO" id="GO:0015078">
    <property type="term" value="F:proton transmembrane transporter activity"/>
    <property type="evidence" value="ECO:0007669"/>
    <property type="project" value="InterPro"/>
</dbReference>
<evidence type="ECO:0000256" key="2">
    <source>
        <dbReference type="ARBA" id="ARBA00006842"/>
    </source>
</evidence>
<protein>
    <recommendedName>
        <fullName evidence="3">ATP synthase subunit d, mitochondrial</fullName>
    </recommendedName>
</protein>
<dbReference type="OrthoDB" id="35799at2759"/>
<keyword evidence="7" id="KW-0999">Mitochondrion inner membrane</keyword>
<keyword evidence="6" id="KW-0375">Hydrogen ion transport</keyword>
<evidence type="ECO:0000256" key="7">
    <source>
        <dbReference type="ARBA" id="ARBA00022792"/>
    </source>
</evidence>
<keyword evidence="8" id="KW-0406">Ion transport</keyword>
<sequence>MAVGRNAALKLDWAKLSQQLSLKGQTANSLVAFKKRNDDARRKLAQLQEQQQSIDFAHYRGILKNQSIVDDIEKQFNAFQPKKYDVNRQIKAIEAFEAQAVKAAEQ</sequence>
<dbReference type="Proteomes" id="UP000779574">
    <property type="component" value="Unassembled WGS sequence"/>
</dbReference>
<dbReference type="AlphaFoldDB" id="A0A9P8DUA3"/>
<evidence type="ECO:0000256" key="9">
    <source>
        <dbReference type="ARBA" id="ARBA00023128"/>
    </source>
</evidence>
<dbReference type="InterPro" id="IPR036228">
    <property type="entry name" value="ATP_synth_F0_dsu_sf_mt"/>
</dbReference>
<evidence type="ECO:0000256" key="8">
    <source>
        <dbReference type="ARBA" id="ARBA00023065"/>
    </source>
</evidence>
<dbReference type="InterPro" id="IPR008689">
    <property type="entry name" value="ATP_synth_F0_dsu_mt"/>
</dbReference>
<comment type="caution">
    <text evidence="12">The sequence shown here is derived from an EMBL/GenBank/DDBJ whole genome shotgun (WGS) entry which is preliminary data.</text>
</comment>
<keyword evidence="10" id="KW-0472">Membrane</keyword>
<comment type="similarity">
    <text evidence="2">Belongs to the ATPase d subunit family.</text>
</comment>
<evidence type="ECO:0000256" key="10">
    <source>
        <dbReference type="ARBA" id="ARBA00023136"/>
    </source>
</evidence>
<reference evidence="12" key="2">
    <citation type="submission" date="2021-08" db="EMBL/GenBank/DDBJ databases">
        <authorList>
            <person name="Gostincar C."/>
            <person name="Sun X."/>
            <person name="Song Z."/>
            <person name="Gunde-Cimerman N."/>
        </authorList>
    </citation>
    <scope>NUCLEOTIDE SEQUENCE</scope>
    <source>
        <strain evidence="12">EXF-9911</strain>
    </source>
</reference>
<feature type="non-terminal residue" evidence="12">
    <location>
        <position position="1"/>
    </location>
</feature>
<dbReference type="GO" id="GO:0005743">
    <property type="term" value="C:mitochondrial inner membrane"/>
    <property type="evidence" value="ECO:0007669"/>
    <property type="project" value="UniProtKB-SubCell"/>
</dbReference>
<dbReference type="GO" id="GO:0045259">
    <property type="term" value="C:proton-transporting ATP synthase complex"/>
    <property type="evidence" value="ECO:0007669"/>
    <property type="project" value="UniProtKB-KW"/>
</dbReference>
<dbReference type="Pfam" id="PF05873">
    <property type="entry name" value="Mt_ATP-synt_D"/>
    <property type="match status" value="1"/>
</dbReference>